<evidence type="ECO:0000313" key="5">
    <source>
        <dbReference type="Proteomes" id="UP001222087"/>
    </source>
</evidence>
<dbReference type="GO" id="GO:0008483">
    <property type="term" value="F:transaminase activity"/>
    <property type="evidence" value="ECO:0007669"/>
    <property type="project" value="UniProtKB-KW"/>
</dbReference>
<dbReference type="Gene3D" id="3.90.1150.10">
    <property type="entry name" value="Aspartate Aminotransferase, domain 1"/>
    <property type="match status" value="1"/>
</dbReference>
<keyword evidence="2" id="KW-0808">Transferase</keyword>
<proteinExistence type="predicted"/>
<feature type="domain" description="Aminotransferase class I/classII large" evidence="3">
    <location>
        <begin position="50"/>
        <end position="401"/>
    </location>
</feature>
<keyword evidence="4" id="KW-0032">Aminotransferase</keyword>
<dbReference type="EMBL" id="CP119078">
    <property type="protein sequence ID" value="WED44268.1"/>
    <property type="molecule type" value="Genomic_DNA"/>
</dbReference>
<dbReference type="Pfam" id="PF00155">
    <property type="entry name" value="Aminotran_1_2"/>
    <property type="match status" value="1"/>
</dbReference>
<evidence type="ECO:0000259" key="3">
    <source>
        <dbReference type="Pfam" id="PF00155"/>
    </source>
</evidence>
<dbReference type="InterPro" id="IPR050087">
    <property type="entry name" value="AON_synthase_class-II"/>
</dbReference>
<dbReference type="Gene3D" id="3.40.640.10">
    <property type="entry name" value="Type I PLP-dependent aspartate aminotransferase-like (Major domain)"/>
    <property type="match status" value="1"/>
</dbReference>
<name>A0ABY8AUB9_9GAMM</name>
<protein>
    <submittedName>
        <fullName evidence="4">Aminotransferase class I/II-fold pyridoxal phosphate-dependent enzyme</fullName>
    </submittedName>
</protein>
<dbReference type="Proteomes" id="UP001222087">
    <property type="component" value="Chromosome"/>
</dbReference>
<evidence type="ECO:0000256" key="1">
    <source>
        <dbReference type="ARBA" id="ARBA00001933"/>
    </source>
</evidence>
<dbReference type="SUPFAM" id="SSF53383">
    <property type="entry name" value="PLP-dependent transferases"/>
    <property type="match status" value="1"/>
</dbReference>
<sequence>MSKKFKHDLFEKCLEASSNFSAFNNNSDHYFIEPILEGNPDRTMIFNGQEMIMWAINDYLGLANNKEIIATAAEATARYGLGTPMGARKLTGTTAQHLLLENKLAEFLQKPQSHLSNYGYLGVIGAISALVKPGDAIVIDSLSHSCMIDGAFLAQARQYAKVYPFKHNDMNDLERQLTMAADDCDGGALVVTEGVFGMSGDLAKLNEICELKKQFNARIFLDDAHGFGVMGENGRGTAEHLGCHDDVDIYFGTFAKTFAGIGSVLAGEKDIISYISFNSRADLSSKSIPLAMITTLLKTLEFVKDNSLRQKMWTNAKKLQQGLLELGFKLGSTESPITAIRFSGEQCNLELGKKILQALREEYHIFCIAVTYPIVPAGVLVFRLIPTANHNNDDIDRTLNAFTELSQRFQLADRA</sequence>
<organism evidence="4 5">
    <name type="scientific">Legionella cardiaca</name>
    <dbReference type="NCBI Taxonomy" id="1071983"/>
    <lineage>
        <taxon>Bacteria</taxon>
        <taxon>Pseudomonadati</taxon>
        <taxon>Pseudomonadota</taxon>
        <taxon>Gammaproteobacteria</taxon>
        <taxon>Legionellales</taxon>
        <taxon>Legionellaceae</taxon>
        <taxon>Legionella</taxon>
    </lineage>
</organism>
<gene>
    <name evidence="4" type="ORF">PXX05_05640</name>
</gene>
<evidence type="ECO:0000256" key="2">
    <source>
        <dbReference type="ARBA" id="ARBA00022679"/>
    </source>
</evidence>
<dbReference type="PANTHER" id="PTHR13693:SF3">
    <property type="entry name" value="LD36009P"/>
    <property type="match status" value="1"/>
</dbReference>
<keyword evidence="5" id="KW-1185">Reference proteome</keyword>
<dbReference type="PANTHER" id="PTHR13693">
    <property type="entry name" value="CLASS II AMINOTRANSFERASE/8-AMINO-7-OXONONANOATE SYNTHASE"/>
    <property type="match status" value="1"/>
</dbReference>
<evidence type="ECO:0000313" key="4">
    <source>
        <dbReference type="EMBL" id="WED44268.1"/>
    </source>
</evidence>
<dbReference type="RefSeq" id="WP_275090085.1">
    <property type="nucleotide sequence ID" value="NZ_CP119078.1"/>
</dbReference>
<dbReference type="InterPro" id="IPR015422">
    <property type="entry name" value="PyrdxlP-dep_Trfase_small"/>
</dbReference>
<accession>A0ABY8AUB9</accession>
<dbReference type="InterPro" id="IPR015421">
    <property type="entry name" value="PyrdxlP-dep_Trfase_major"/>
</dbReference>
<reference evidence="4 5" key="1">
    <citation type="submission" date="2023-02" db="EMBL/GenBank/DDBJ databases">
        <title>Genome Sequence of L. cardiaca H63T.</title>
        <authorList>
            <person name="Lopez A.E."/>
            <person name="Cianciotto N.P."/>
        </authorList>
    </citation>
    <scope>NUCLEOTIDE SEQUENCE [LARGE SCALE GENOMIC DNA]</scope>
    <source>
        <strain evidence="4 5">H63</strain>
    </source>
</reference>
<dbReference type="InterPro" id="IPR015424">
    <property type="entry name" value="PyrdxlP-dep_Trfase"/>
</dbReference>
<comment type="cofactor">
    <cofactor evidence="1">
        <name>pyridoxal 5'-phosphate</name>
        <dbReference type="ChEBI" id="CHEBI:597326"/>
    </cofactor>
</comment>
<dbReference type="InterPro" id="IPR004839">
    <property type="entry name" value="Aminotransferase_I/II_large"/>
</dbReference>